<keyword evidence="2" id="KW-1185">Reference proteome</keyword>
<gene>
    <name evidence="1" type="ORF">AXF42_Ash006041</name>
</gene>
<accession>A0A2I0B042</accession>
<dbReference type="AlphaFoldDB" id="A0A2I0B042"/>
<dbReference type="EMBL" id="KZ451932">
    <property type="protein sequence ID" value="PKA61145.1"/>
    <property type="molecule type" value="Genomic_DNA"/>
</dbReference>
<evidence type="ECO:0000313" key="1">
    <source>
        <dbReference type="EMBL" id="PKA61145.1"/>
    </source>
</evidence>
<proteinExistence type="predicted"/>
<name>A0A2I0B042_9ASPA</name>
<evidence type="ECO:0000313" key="2">
    <source>
        <dbReference type="Proteomes" id="UP000236161"/>
    </source>
</evidence>
<dbReference type="Proteomes" id="UP000236161">
    <property type="component" value="Unassembled WGS sequence"/>
</dbReference>
<sequence>MVKAYHFGGSLPHFFAEFLFCHMHYRSAIFLHLFTILQWRFAPSPLTTVPSPSIFRSQALRPPPLLSLARPSAETDTARVSPKSPASYISHPSCAWIQLLTETRAHLILIWNLLIQLLEIFLL</sequence>
<protein>
    <submittedName>
        <fullName evidence="1">Uncharacterized protein</fullName>
    </submittedName>
</protein>
<organism evidence="1 2">
    <name type="scientific">Apostasia shenzhenica</name>
    <dbReference type="NCBI Taxonomy" id="1088818"/>
    <lineage>
        <taxon>Eukaryota</taxon>
        <taxon>Viridiplantae</taxon>
        <taxon>Streptophyta</taxon>
        <taxon>Embryophyta</taxon>
        <taxon>Tracheophyta</taxon>
        <taxon>Spermatophyta</taxon>
        <taxon>Magnoliopsida</taxon>
        <taxon>Liliopsida</taxon>
        <taxon>Asparagales</taxon>
        <taxon>Orchidaceae</taxon>
        <taxon>Apostasioideae</taxon>
        <taxon>Apostasia</taxon>
    </lineage>
</organism>
<reference evidence="1 2" key="1">
    <citation type="journal article" date="2017" name="Nature">
        <title>The Apostasia genome and the evolution of orchids.</title>
        <authorList>
            <person name="Zhang G.Q."/>
            <person name="Liu K.W."/>
            <person name="Li Z."/>
            <person name="Lohaus R."/>
            <person name="Hsiao Y.Y."/>
            <person name="Niu S.C."/>
            <person name="Wang J.Y."/>
            <person name="Lin Y.C."/>
            <person name="Xu Q."/>
            <person name="Chen L.J."/>
            <person name="Yoshida K."/>
            <person name="Fujiwara S."/>
            <person name="Wang Z.W."/>
            <person name="Zhang Y.Q."/>
            <person name="Mitsuda N."/>
            <person name="Wang M."/>
            <person name="Liu G.H."/>
            <person name="Pecoraro L."/>
            <person name="Huang H.X."/>
            <person name="Xiao X.J."/>
            <person name="Lin M."/>
            <person name="Wu X.Y."/>
            <person name="Wu W.L."/>
            <person name="Chen Y.Y."/>
            <person name="Chang S.B."/>
            <person name="Sakamoto S."/>
            <person name="Ohme-Takagi M."/>
            <person name="Yagi M."/>
            <person name="Zeng S.J."/>
            <person name="Shen C.Y."/>
            <person name="Yeh C.M."/>
            <person name="Luo Y.B."/>
            <person name="Tsai W.C."/>
            <person name="Van de Peer Y."/>
            <person name="Liu Z.J."/>
        </authorList>
    </citation>
    <scope>NUCLEOTIDE SEQUENCE [LARGE SCALE GENOMIC DNA]</scope>
    <source>
        <strain evidence="2">cv. Shenzhen</strain>
        <tissue evidence="1">Stem</tissue>
    </source>
</reference>